<keyword evidence="3" id="KW-1003">Cell membrane</keyword>
<dbReference type="Gene3D" id="3.40.50.11820">
    <property type="match status" value="1"/>
</dbReference>
<evidence type="ECO:0000256" key="4">
    <source>
        <dbReference type="ARBA" id="ARBA00022679"/>
    </source>
</evidence>
<dbReference type="InterPro" id="IPR043149">
    <property type="entry name" value="TagF_N"/>
</dbReference>
<dbReference type="Pfam" id="PF04464">
    <property type="entry name" value="Glyphos_transf"/>
    <property type="match status" value="1"/>
</dbReference>
<dbReference type="Gene3D" id="3.90.550.10">
    <property type="entry name" value="Spore Coat Polysaccharide Biosynthesis Protein SpsA, Chain A"/>
    <property type="match status" value="1"/>
</dbReference>
<dbReference type="CDD" id="cd00761">
    <property type="entry name" value="Glyco_tranf_GTA_type"/>
    <property type="match status" value="1"/>
</dbReference>
<protein>
    <recommendedName>
        <fullName evidence="7">Glycosyltransferase 2-like domain-containing protein</fullName>
    </recommendedName>
</protein>
<organism evidence="8">
    <name type="scientific">metagenome</name>
    <dbReference type="NCBI Taxonomy" id="256318"/>
    <lineage>
        <taxon>unclassified sequences</taxon>
        <taxon>metagenomes</taxon>
    </lineage>
</organism>
<evidence type="ECO:0000256" key="6">
    <source>
        <dbReference type="ARBA" id="ARBA00023136"/>
    </source>
</evidence>
<keyword evidence="6" id="KW-0472">Membrane</keyword>
<gene>
    <name evidence="8" type="ORF">NOCA2170006</name>
</gene>
<dbReference type="SUPFAM" id="SSF53756">
    <property type="entry name" value="UDP-Glycosyltransferase/glycogen phosphorylase"/>
    <property type="match status" value="1"/>
</dbReference>
<comment type="subcellular location">
    <subcellularLocation>
        <location evidence="1">Cell membrane</location>
        <topology evidence="1">Peripheral membrane protein</topology>
    </subcellularLocation>
</comment>
<dbReference type="InterPro" id="IPR007554">
    <property type="entry name" value="Glycerophosphate_synth"/>
</dbReference>
<dbReference type="GO" id="GO:0019350">
    <property type="term" value="P:teichoic acid biosynthetic process"/>
    <property type="evidence" value="ECO:0007669"/>
    <property type="project" value="UniProtKB-KW"/>
</dbReference>
<dbReference type="InterPro" id="IPR001173">
    <property type="entry name" value="Glyco_trans_2-like"/>
</dbReference>
<proteinExistence type="inferred from homology"/>
<comment type="similarity">
    <text evidence="2">Belongs to the CDP-glycerol glycerophosphotransferase family.</text>
</comment>
<evidence type="ECO:0000256" key="1">
    <source>
        <dbReference type="ARBA" id="ARBA00004202"/>
    </source>
</evidence>
<dbReference type="Pfam" id="PF00535">
    <property type="entry name" value="Glycos_transf_2"/>
    <property type="match status" value="1"/>
</dbReference>
<evidence type="ECO:0000256" key="5">
    <source>
        <dbReference type="ARBA" id="ARBA00022944"/>
    </source>
</evidence>
<dbReference type="GO" id="GO:0047355">
    <property type="term" value="F:CDP-glycerol glycerophosphotransferase activity"/>
    <property type="evidence" value="ECO:0007669"/>
    <property type="project" value="InterPro"/>
</dbReference>
<dbReference type="EMBL" id="CZKA01000009">
    <property type="protein sequence ID" value="CUR54434.1"/>
    <property type="molecule type" value="Genomic_DNA"/>
</dbReference>
<dbReference type="Gene3D" id="3.40.50.12580">
    <property type="match status" value="1"/>
</dbReference>
<keyword evidence="5" id="KW-0777">Teichoic acid biosynthesis</keyword>
<dbReference type="SUPFAM" id="SSF53448">
    <property type="entry name" value="Nucleotide-diphospho-sugar transferases"/>
    <property type="match status" value="1"/>
</dbReference>
<name>A0A2P2BXH5_9ZZZZ</name>
<accession>A0A2P2BXH5</accession>
<dbReference type="PANTHER" id="PTHR37316:SF3">
    <property type="entry name" value="TEICHOIC ACID GLYCEROL-PHOSPHATE TRANSFERASE"/>
    <property type="match status" value="1"/>
</dbReference>
<dbReference type="InterPro" id="IPR029044">
    <property type="entry name" value="Nucleotide-diphossugar_trans"/>
</dbReference>
<sequence length="1197" mass="132997">MPQRSSVVGRSQQFARRAARRVARKVVRTSPGRRVVQRVRKPEISLVVPFYNVEDYLAECLDSLLRQTWSDFEVVLVDDGSPDGSRAIAERYAAQDPRIRIITQENAGLGAARNAGIRNARGRYLAFVDSDDLLPAGALRTLVTSAQATGSDIVVGSVERFDSRKTWSPSWVENVHIAEERGVTVAEFLPLLRNLYSWNKLFRRDFWVEQNLWFREGVAYEDQPIISQLYARARSIDVLTDIVYRYRARDDNSSISQQTASLKDLRDRIEAWHLSRDLLRREASEQIYQGWLATLFEAHFHWYLTSSGTVDDTYWTELLAAVRDFAADAEDWVWEATPAPKRVLIKLVLLGRRADAQEFVRRHSLKLENWPAIVSDAGVQVHLPFEGDPELEPDLFLIRPQQLRISHAVENLHWSEPDGAAATCWISGWAYLGKIDQAEHGSTVTVVFREEHSGLERSFVSTTRPEASFPPPRDDTWCDYAPGRFGVEVPLAELSEGLGNDVRWGVWLRVEAAGFTVTHPVTRLLRSGSAGVIPAAPLPDGGRLIAEWQYQQQLRLRVDRSGVQVGAGLEGRVLTVTATDPSARLSRVTAACGSAASVEATGRKGGGGRTYTLRLPEIAPPAPGVAQLWRLTGWSADGVAVPLVAAAGSRFGVVEDGADGTLVLETTRNGELQVAQWSAGAVAERVTISPDGMLTVAGVVHGQGIERVRVASTNKRARAVSESVAVADRRFEAVLPLKQQRYRFGVRPLPIGDHDLSVVLLSDSDEVGREIPLRVAPVLSDQLPIQIAVEDHDGRVVRGPHSGVRVNLQRPIGPARGAYQQNRLKLGLGGSKATTRGVLMRSYFGENATDNGLSIQRELQRRGSDLPVYWAVQDRSVVVPDGGIPVVVNSLEWYDLLSSVTYYIDNMYQPEYHHKPEGQVLVQTFHGYPFKEMGHTNWKRVQFSQARIDAYDARAAAWDYLVSPARYATPLLVREFAYPGEVLEIGYPRNDVLNSSDAPQIRDLTRESLGIRPDQTAVLYAPTFRDYLARDDGKAVLADFFDFAEARATLGDDVVFLARGHAFNARTEGRFGRSPGVLDVTDYPEVSDLYLAADAAIVDYSSLRFDFAVTGKPMIFHVPDLQRYKDTRGWLFDFEQSAPGPLVDTTAEVVERLADLDGVRAEYAEAYATFTADYLDLEDGHAGERFVDAVFVPRGDA</sequence>
<evidence type="ECO:0000313" key="8">
    <source>
        <dbReference type="EMBL" id="CUR54434.1"/>
    </source>
</evidence>
<evidence type="ECO:0000259" key="7">
    <source>
        <dbReference type="Pfam" id="PF00535"/>
    </source>
</evidence>
<dbReference type="AlphaFoldDB" id="A0A2P2BXH5"/>
<reference evidence="8" key="1">
    <citation type="submission" date="2015-08" db="EMBL/GenBank/DDBJ databases">
        <authorList>
            <person name="Babu N.S."/>
            <person name="Beckwith C.J."/>
            <person name="Beseler K.G."/>
            <person name="Brison A."/>
            <person name="Carone J.V."/>
            <person name="Caskin T.P."/>
            <person name="Diamond M."/>
            <person name="Durham M.E."/>
            <person name="Foxe J.M."/>
            <person name="Go M."/>
            <person name="Henderson B.A."/>
            <person name="Jones I.B."/>
            <person name="McGettigan J.A."/>
            <person name="Micheletti S.J."/>
            <person name="Nasrallah M.E."/>
            <person name="Ortiz D."/>
            <person name="Piller C.R."/>
            <person name="Privatt S.R."/>
            <person name="Schneider S.L."/>
            <person name="Sharp S."/>
            <person name="Smith T.C."/>
            <person name="Stanton J.D."/>
            <person name="Ullery H.E."/>
            <person name="Wilson R.J."/>
            <person name="Serrano M.G."/>
            <person name="Buck G."/>
            <person name="Lee V."/>
            <person name="Wang Y."/>
            <person name="Carvalho R."/>
            <person name="Voegtly L."/>
            <person name="Shi R."/>
            <person name="Duckworth R."/>
            <person name="Johnson A."/>
            <person name="Loviza R."/>
            <person name="Walstead R."/>
            <person name="Shah Z."/>
            <person name="Kiflezghi M."/>
            <person name="Wade K."/>
            <person name="Ball S.L."/>
            <person name="Bradley K.W."/>
            <person name="Asai D.J."/>
            <person name="Bowman C.A."/>
            <person name="Russell D.A."/>
            <person name="Pope W.H."/>
            <person name="Jacobs-Sera D."/>
            <person name="Hendrix R.W."/>
            <person name="Hatfull G.F."/>
        </authorList>
    </citation>
    <scope>NUCLEOTIDE SEQUENCE</scope>
</reference>
<keyword evidence="4" id="KW-0808">Transferase</keyword>
<dbReference type="InterPro" id="IPR051612">
    <property type="entry name" value="Teichoic_Acid_Biosynth"/>
</dbReference>
<dbReference type="PANTHER" id="PTHR37316">
    <property type="entry name" value="TEICHOIC ACID GLYCEROL-PHOSPHATE PRIMASE"/>
    <property type="match status" value="1"/>
</dbReference>
<evidence type="ECO:0000256" key="2">
    <source>
        <dbReference type="ARBA" id="ARBA00010488"/>
    </source>
</evidence>
<feature type="domain" description="Glycosyltransferase 2-like" evidence="7">
    <location>
        <begin position="45"/>
        <end position="165"/>
    </location>
</feature>
<dbReference type="GO" id="GO:0005886">
    <property type="term" value="C:plasma membrane"/>
    <property type="evidence" value="ECO:0007669"/>
    <property type="project" value="UniProtKB-SubCell"/>
</dbReference>
<evidence type="ECO:0000256" key="3">
    <source>
        <dbReference type="ARBA" id="ARBA00022475"/>
    </source>
</evidence>
<dbReference type="InterPro" id="IPR043148">
    <property type="entry name" value="TagF_C"/>
</dbReference>